<dbReference type="GO" id="GO:0015627">
    <property type="term" value="C:type II protein secretion system complex"/>
    <property type="evidence" value="ECO:0007669"/>
    <property type="project" value="InterPro"/>
</dbReference>
<dbReference type="InterPro" id="IPR012902">
    <property type="entry name" value="N_methyl_site"/>
</dbReference>
<evidence type="ECO:0000313" key="10">
    <source>
        <dbReference type="Proteomes" id="UP000243924"/>
    </source>
</evidence>
<evidence type="ECO:0000313" key="9">
    <source>
        <dbReference type="EMBL" id="SDU36116.1"/>
    </source>
</evidence>
<evidence type="ECO:0000256" key="5">
    <source>
        <dbReference type="ARBA" id="ARBA00022519"/>
    </source>
</evidence>
<comment type="similarity">
    <text evidence="2">Belongs to the GSP I family.</text>
</comment>
<evidence type="ECO:0000256" key="6">
    <source>
        <dbReference type="ARBA" id="ARBA00022692"/>
    </source>
</evidence>
<dbReference type="GO" id="GO:0015628">
    <property type="term" value="P:protein secretion by the type II secretion system"/>
    <property type="evidence" value="ECO:0007669"/>
    <property type="project" value="InterPro"/>
</dbReference>
<evidence type="ECO:0000256" key="4">
    <source>
        <dbReference type="ARBA" id="ARBA00022481"/>
    </source>
</evidence>
<sequence>MNRWWPRRQRSSRRERGFTLLEVLVAFVVATLLLTVLLRAFSSGLTGLARVDRLSMAALVAQSRLAEVGVTEPLQPGTYQGSEDTDYEFSWEVDIRPLDWEYAGLLSDQSRVLYRVEVRVTWPSVRGEQTFVLMTLRNAPLELDL</sequence>
<dbReference type="GO" id="GO:0005886">
    <property type="term" value="C:plasma membrane"/>
    <property type="evidence" value="ECO:0007669"/>
    <property type="project" value="UniProtKB-SubCell"/>
</dbReference>
<evidence type="ECO:0000256" key="7">
    <source>
        <dbReference type="ARBA" id="ARBA00022989"/>
    </source>
</evidence>
<evidence type="ECO:0000256" key="8">
    <source>
        <dbReference type="ARBA" id="ARBA00023136"/>
    </source>
</evidence>
<dbReference type="Proteomes" id="UP000243924">
    <property type="component" value="Chromosome I"/>
</dbReference>
<evidence type="ECO:0000256" key="3">
    <source>
        <dbReference type="ARBA" id="ARBA00022475"/>
    </source>
</evidence>
<comment type="subcellular location">
    <subcellularLocation>
        <location evidence="1">Cell inner membrane</location>
        <topology evidence="1">Single-pass membrane protein</topology>
    </subcellularLocation>
</comment>
<accession>A0A1H2HWI0</accession>
<organism evidence="9 10">
    <name type="scientific">Halopseudomonas salegens</name>
    <dbReference type="NCBI Taxonomy" id="1434072"/>
    <lineage>
        <taxon>Bacteria</taxon>
        <taxon>Pseudomonadati</taxon>
        <taxon>Pseudomonadota</taxon>
        <taxon>Gammaproteobacteria</taxon>
        <taxon>Pseudomonadales</taxon>
        <taxon>Pseudomonadaceae</taxon>
        <taxon>Halopseudomonas</taxon>
    </lineage>
</organism>
<keyword evidence="3" id="KW-1003">Cell membrane</keyword>
<dbReference type="PANTHER" id="PTHR38779">
    <property type="entry name" value="TYPE II SECRETION SYSTEM PROTEIN I-RELATED"/>
    <property type="match status" value="1"/>
</dbReference>
<keyword evidence="8" id="KW-0472">Membrane</keyword>
<keyword evidence="5" id="KW-0997">Cell inner membrane</keyword>
<name>A0A1H2HWI0_9GAMM</name>
<dbReference type="Pfam" id="PF07963">
    <property type="entry name" value="N_methyl"/>
    <property type="match status" value="1"/>
</dbReference>
<protein>
    <submittedName>
        <fullName evidence="9">General secretion pathway protein I</fullName>
    </submittedName>
</protein>
<keyword evidence="10" id="KW-1185">Reference proteome</keyword>
<dbReference type="RefSeq" id="WP_157719234.1">
    <property type="nucleotide sequence ID" value="NZ_LT629787.1"/>
</dbReference>
<dbReference type="AlphaFoldDB" id="A0A1H2HWI0"/>
<dbReference type="OrthoDB" id="7864109at2"/>
<dbReference type="EMBL" id="LT629787">
    <property type="protein sequence ID" value="SDU36116.1"/>
    <property type="molecule type" value="Genomic_DNA"/>
</dbReference>
<proteinExistence type="inferred from homology"/>
<keyword evidence="7" id="KW-1133">Transmembrane helix</keyword>
<dbReference type="PANTHER" id="PTHR38779:SF2">
    <property type="entry name" value="TYPE II SECRETION SYSTEM PROTEIN I-RELATED"/>
    <property type="match status" value="1"/>
</dbReference>
<gene>
    <name evidence="9" type="ORF">SAMN05216210_3360</name>
</gene>
<evidence type="ECO:0000256" key="2">
    <source>
        <dbReference type="ARBA" id="ARBA00008358"/>
    </source>
</evidence>
<dbReference type="PROSITE" id="PS00409">
    <property type="entry name" value="PROKAR_NTER_METHYL"/>
    <property type="match status" value="1"/>
</dbReference>
<evidence type="ECO:0000256" key="1">
    <source>
        <dbReference type="ARBA" id="ARBA00004377"/>
    </source>
</evidence>
<keyword evidence="4" id="KW-0488">Methylation</keyword>
<dbReference type="NCBIfam" id="TIGR02532">
    <property type="entry name" value="IV_pilin_GFxxxE"/>
    <property type="match status" value="1"/>
</dbReference>
<dbReference type="STRING" id="1434072.SAMN05216210_3360"/>
<reference evidence="10" key="1">
    <citation type="submission" date="2016-10" db="EMBL/GenBank/DDBJ databases">
        <authorList>
            <person name="Varghese N."/>
            <person name="Submissions S."/>
        </authorList>
    </citation>
    <scope>NUCLEOTIDE SEQUENCE [LARGE SCALE GENOMIC DNA]</scope>
    <source>
        <strain evidence="10">CECT 8338</strain>
    </source>
</reference>
<dbReference type="InterPro" id="IPR010052">
    <property type="entry name" value="T2SS_protein-GspI"/>
</dbReference>
<keyword evidence="6" id="KW-0812">Transmembrane</keyword>